<feature type="compositionally biased region" description="Low complexity" evidence="2">
    <location>
        <begin position="953"/>
        <end position="967"/>
    </location>
</feature>
<feature type="region of interest" description="Disordered" evidence="2">
    <location>
        <begin position="287"/>
        <end position="319"/>
    </location>
</feature>
<evidence type="ECO:0000313" key="5">
    <source>
        <dbReference type="Proteomes" id="UP001234178"/>
    </source>
</evidence>
<dbReference type="InterPro" id="IPR036236">
    <property type="entry name" value="Znf_C2H2_sf"/>
</dbReference>
<feature type="compositionally biased region" description="Polar residues" evidence="2">
    <location>
        <begin position="1678"/>
        <end position="1687"/>
    </location>
</feature>
<feature type="compositionally biased region" description="Acidic residues" evidence="2">
    <location>
        <begin position="1161"/>
        <end position="1175"/>
    </location>
</feature>
<dbReference type="EMBL" id="JAOYFB010000005">
    <property type="protein sequence ID" value="KAK4016747.1"/>
    <property type="molecule type" value="Genomic_DNA"/>
</dbReference>
<dbReference type="PROSITE" id="PS00028">
    <property type="entry name" value="ZINC_FINGER_C2H2_1"/>
    <property type="match status" value="7"/>
</dbReference>
<evidence type="ECO:0000313" key="4">
    <source>
        <dbReference type="EMBL" id="KAK4016747.1"/>
    </source>
</evidence>
<feature type="compositionally biased region" description="Basic and acidic residues" evidence="2">
    <location>
        <begin position="468"/>
        <end position="481"/>
    </location>
</feature>
<feature type="compositionally biased region" description="Acidic residues" evidence="2">
    <location>
        <begin position="2002"/>
        <end position="2011"/>
    </location>
</feature>
<feature type="region of interest" description="Disordered" evidence="2">
    <location>
        <begin position="195"/>
        <end position="263"/>
    </location>
</feature>
<proteinExistence type="predicted"/>
<feature type="compositionally biased region" description="Acidic residues" evidence="2">
    <location>
        <begin position="75"/>
        <end position="100"/>
    </location>
</feature>
<feature type="compositionally biased region" description="Low complexity" evidence="2">
    <location>
        <begin position="1603"/>
        <end position="1612"/>
    </location>
</feature>
<feature type="compositionally biased region" description="Acidic residues" evidence="2">
    <location>
        <begin position="292"/>
        <end position="303"/>
    </location>
</feature>
<feature type="compositionally biased region" description="Basic residues" evidence="2">
    <location>
        <begin position="1763"/>
        <end position="1774"/>
    </location>
</feature>
<feature type="region of interest" description="Disordered" evidence="2">
    <location>
        <begin position="1657"/>
        <end position="1701"/>
    </location>
</feature>
<feature type="region of interest" description="Disordered" evidence="2">
    <location>
        <begin position="797"/>
        <end position="835"/>
    </location>
</feature>
<dbReference type="InterPro" id="IPR013087">
    <property type="entry name" value="Znf_C2H2_type"/>
</dbReference>
<dbReference type="PANTHER" id="PTHR21190:SF1">
    <property type="entry name" value="GH10077P"/>
    <property type="match status" value="1"/>
</dbReference>
<feature type="region of interest" description="Disordered" evidence="2">
    <location>
        <begin position="1590"/>
        <end position="1639"/>
    </location>
</feature>
<dbReference type="SMART" id="SM00355">
    <property type="entry name" value="ZnF_C2H2"/>
    <property type="match status" value="12"/>
</dbReference>
<feature type="compositionally biased region" description="Gly residues" evidence="2">
    <location>
        <begin position="218"/>
        <end position="227"/>
    </location>
</feature>
<evidence type="ECO:0000256" key="1">
    <source>
        <dbReference type="PROSITE-ProRule" id="PRU00042"/>
    </source>
</evidence>
<comment type="caution">
    <text evidence="4">The sequence shown here is derived from an EMBL/GenBank/DDBJ whole genome shotgun (WGS) entry which is preliminary data.</text>
</comment>
<dbReference type="Proteomes" id="UP001234178">
    <property type="component" value="Unassembled WGS sequence"/>
</dbReference>
<organism evidence="4 5">
    <name type="scientific">Daphnia magna</name>
    <dbReference type="NCBI Taxonomy" id="35525"/>
    <lineage>
        <taxon>Eukaryota</taxon>
        <taxon>Metazoa</taxon>
        <taxon>Ecdysozoa</taxon>
        <taxon>Arthropoda</taxon>
        <taxon>Crustacea</taxon>
        <taxon>Branchiopoda</taxon>
        <taxon>Diplostraca</taxon>
        <taxon>Cladocera</taxon>
        <taxon>Anomopoda</taxon>
        <taxon>Daphniidae</taxon>
        <taxon>Daphnia</taxon>
    </lineage>
</organism>
<feature type="region of interest" description="Disordered" evidence="2">
    <location>
        <begin position="1142"/>
        <end position="1216"/>
    </location>
</feature>
<feature type="domain" description="C2H2-type" evidence="3">
    <location>
        <begin position="772"/>
        <end position="800"/>
    </location>
</feature>
<dbReference type="PANTHER" id="PTHR21190">
    <property type="entry name" value="GH10077P"/>
    <property type="match status" value="1"/>
</dbReference>
<sequence>MASSVSSNGGSNNVMIRSKADSIGVAGGGQTTAMDERNTQTVVGSSKATTAMMATLAAGPERGAATADDSAISFSEEEEEEDEEEDDDEEGEMDDEDDDHPESSSATAAFNAAAAAAAFQRQLLANFPLFHHATDGSSKLDSDPSNPSAAMEATASASENNSLNPFESYMAAAAAAAAAANAEALFRHQRQLHNSSARLSEKRTAHDSGTDDNDVSIGGKGADGCGSGQSAAGIHQQLPSNKRRKQSKPVRISSDETQGPNDDNAAMTAFLAAQTAAAAAALFHQNNRNASSEEDDEEEEEEGALLRPNSRAASSAKRINGQYQQDMMDWARSAHSMVAGSNEGEQEEGQIIRNSSGFALAPMFDQQLANRLLVAGNSSSAARNFAEFLASSGGGGANGKGFAIPPAAYGANWNQQQQQQQMMMNIMSSMNRNGLMGVLDDGELSRSSSHCSGSPTGGLAAGGNHSTCDAKRNDENGERSSSDSPFAFRNMFKYGSTSGGFFPSAGGPPSISSAHNPFLFPFLSSSSAGNSPLANQSMGRGGLVGSPGGMGGSIRIFNPDAYCELCNKEFCNKYFLKTHKANKHGIFVDNVPTTSGGGGTPSVTPDGRISCPTSISTPSSAAAGIVHQSLPFSVSSTFGPPSLSLTVGAMTYPMHPPSAELAAIDPAAVSYSPVATTSPSKLSIYPSVGMSTTAAATLSTTATTTIPSLAPMTTPTSATSGAGLMDFFPMWPSQTTTPPVSTVNNTMASMMPSSSTAKQQPPHLAGIVNPEAYCELCQKEFCNKYFLKRHKAKMHGIVPPDGPTAPSGNSAPSSGGSSSHKRSRSHSSKAAPSAAVDLVKIPPTAAVTSPATSLNLSTAASEAIAEHHHPSSVPADAQETTATTPTTPFNLLVQGGANESAGVPPAKLDLNTSGGHSLSLLKIPTPSLSAMFSSPPMDSPHPTRLTHSKTPCSSSSSSAGGAAHQSAPQQLFSPERLRQMGVINTEAFCEICCKEFCNKYFLRTHKFKKHGIGSMPEQPQQQPSQPQCNPSASESSSSTGMVRQHHYNNNNNNNNNKRGGQSPTGSAKAASATEINAEQKMPLNLVSTPPVAATTTTTTTTNGNQANQNAATDGGMPLSCDLCQRPFQSAYLLHMHRTYFHNQPPPADESIHENDASATGMDEDTPSDNEREEQEEHFNTTSPRPASVVVKSEPEGRNADEDGPVSTGGEANNASGGITISADLQKLQSMIMELNGSPSAAAAAANEGDRRRCWMDGPVKSASGNPIQPSSGGNNEPSNPYISGSGGGIVKIVNPASSDPSDLANLASSSSSSICHLCGNKDFLTPSFLQIHMQNYHGINAAGVDPSAAAMEAAVAAAASQLGLDRLLDFGAPAAPSSASGHHHHHHHHHGGKRSGGGRSSSSASPAATRSYCQICNKELCNKYFMKTHMLKMHGIHLEASGGGSQIGGVQCDICHKELCSKYFLKVHKQNTHGIVFPDHEMMLPNGLSGAMLKEQQHPAVMDLSFHQQQQQQHVADGSNSPAKTSTECCPLCPKRFKSTKALKAHLSHDHSGSSGTSSAAAACCYICNQQFADVVALQVHLIKNHASHLMDHHQTPPPPQVAPASVAAAASGNSEQTSHQGCLVSSPSPKSTSPSSLQRSNYCDFSAGSLPGYLFSNERPHGGQADACPPMPGLVPASSTAHSRPSSAVGGRRSPQTANQQKIQCPLCGHQLPLEQFQTHLMAHQFPLNFLHTLMPPSSSAGPASQADEEHDDVAVGNQQQRHAKRRATGRRRRRYRCSVCSRKFATRQLCLTHILQRHPPSMRSHNSSTSKGFLLSSPTTSPVSCQTVQSQQRPLTCPRCGYATRQPQLLRLHLRTQQCIPVVARNPDLQQLPPYLAVPTSTASNAVGHPSRLAAIVNNKQGLGLQTVRGQHAHRQDFVLQAFLLTQPDADKSAKSRRSGEGNHEPANGHYDPDEQVSDPLANSSKSNGNRLSRETADGKRPSDEQQDGPATANNQGDNGQEDEQEEGDFSSLERRF</sequence>
<evidence type="ECO:0000259" key="3">
    <source>
        <dbReference type="PROSITE" id="PS50157"/>
    </source>
</evidence>
<dbReference type="PROSITE" id="PS50157">
    <property type="entry name" value="ZINC_FINGER_C2H2_2"/>
    <property type="match status" value="3"/>
</dbReference>
<keyword evidence="1" id="KW-0479">Metal-binding</keyword>
<keyword evidence="5" id="KW-1185">Reference proteome</keyword>
<feature type="domain" description="C2H2-type" evidence="3">
    <location>
        <begin position="1118"/>
        <end position="1146"/>
    </location>
</feature>
<feature type="region of interest" description="Disordered" evidence="2">
    <location>
        <begin position="1932"/>
        <end position="2019"/>
    </location>
</feature>
<feature type="region of interest" description="Disordered" evidence="2">
    <location>
        <begin position="1375"/>
        <end position="1405"/>
    </location>
</feature>
<feature type="region of interest" description="Disordered" evidence="2">
    <location>
        <begin position="441"/>
        <end position="484"/>
    </location>
</feature>
<feature type="compositionally biased region" description="Polar residues" evidence="2">
    <location>
        <begin position="1028"/>
        <end position="1041"/>
    </location>
</feature>
<evidence type="ECO:0000256" key="2">
    <source>
        <dbReference type="SAM" id="MobiDB-lite"/>
    </source>
</evidence>
<name>A0ABQ9ZV04_9CRUS</name>
<feature type="region of interest" description="Disordered" evidence="2">
    <location>
        <begin position="24"/>
        <end position="105"/>
    </location>
</feature>
<feature type="compositionally biased region" description="Low complexity" evidence="2">
    <location>
        <begin position="48"/>
        <end position="58"/>
    </location>
</feature>
<feature type="compositionally biased region" description="Polar residues" evidence="2">
    <location>
        <begin position="1262"/>
        <end position="1281"/>
    </location>
</feature>
<dbReference type="Gene3D" id="3.30.160.60">
    <property type="entry name" value="Classic Zinc Finger"/>
    <property type="match status" value="2"/>
</dbReference>
<feature type="region of interest" description="Disordered" evidence="2">
    <location>
        <begin position="1011"/>
        <end position="1073"/>
    </location>
</feature>
<feature type="compositionally biased region" description="Basic and acidic residues" evidence="2">
    <location>
        <begin position="1974"/>
        <end position="1986"/>
    </location>
</feature>
<gene>
    <name evidence="4" type="ORF">OUZ56_031713</name>
</gene>
<feature type="region of interest" description="Disordered" evidence="2">
    <location>
        <begin position="858"/>
        <end position="904"/>
    </location>
</feature>
<feature type="compositionally biased region" description="Basic and acidic residues" evidence="2">
    <location>
        <begin position="199"/>
        <end position="209"/>
    </location>
</feature>
<feature type="compositionally biased region" description="Polar residues" evidence="2">
    <location>
        <begin position="445"/>
        <end position="454"/>
    </location>
</feature>
<reference evidence="4 5" key="1">
    <citation type="journal article" date="2023" name="Nucleic Acids Res.">
        <title>The hologenome of Daphnia magna reveals possible DNA methylation and microbiome-mediated evolution of the host genome.</title>
        <authorList>
            <person name="Chaturvedi A."/>
            <person name="Li X."/>
            <person name="Dhandapani V."/>
            <person name="Marshall H."/>
            <person name="Kissane S."/>
            <person name="Cuenca-Cambronero M."/>
            <person name="Asole G."/>
            <person name="Calvet F."/>
            <person name="Ruiz-Romero M."/>
            <person name="Marangio P."/>
            <person name="Guigo R."/>
            <person name="Rago D."/>
            <person name="Mirbahai L."/>
            <person name="Eastwood N."/>
            <person name="Colbourne J.K."/>
            <person name="Zhou J."/>
            <person name="Mallon E."/>
            <person name="Orsini L."/>
        </authorList>
    </citation>
    <scope>NUCLEOTIDE SEQUENCE [LARGE SCALE GENOMIC DNA]</scope>
    <source>
        <strain evidence="4">LRV0_1</strain>
    </source>
</reference>
<accession>A0ABQ9ZV04</accession>
<protein>
    <recommendedName>
        <fullName evidence="3">C2H2-type domain-containing protein</fullName>
    </recommendedName>
</protein>
<keyword evidence="1" id="KW-0863">Zinc-finger</keyword>
<feature type="region of interest" description="Disordered" evidence="2">
    <location>
        <begin position="1242"/>
        <end position="1283"/>
    </location>
</feature>
<dbReference type="SUPFAM" id="SSF57667">
    <property type="entry name" value="beta-beta-alpha zinc fingers"/>
    <property type="match status" value="1"/>
</dbReference>
<feature type="region of interest" description="Disordered" evidence="2">
    <location>
        <begin position="1738"/>
        <end position="1774"/>
    </location>
</feature>
<feature type="compositionally biased region" description="Low complexity" evidence="2">
    <location>
        <begin position="1016"/>
        <end position="1027"/>
    </location>
</feature>
<feature type="compositionally biased region" description="Polar residues" evidence="2">
    <location>
        <begin position="1963"/>
        <end position="1973"/>
    </location>
</feature>
<feature type="compositionally biased region" description="Basic residues" evidence="2">
    <location>
        <begin position="1381"/>
        <end position="1393"/>
    </location>
</feature>
<feature type="compositionally biased region" description="Low complexity" evidence="2">
    <location>
        <begin position="1738"/>
        <end position="1747"/>
    </location>
</feature>
<feature type="region of interest" description="Disordered" evidence="2">
    <location>
        <begin position="931"/>
        <end position="972"/>
    </location>
</feature>
<feature type="compositionally biased region" description="Basic and acidic residues" evidence="2">
    <location>
        <begin position="1932"/>
        <end position="1946"/>
    </location>
</feature>
<feature type="compositionally biased region" description="Low complexity" evidence="2">
    <location>
        <begin position="146"/>
        <end position="156"/>
    </location>
</feature>
<feature type="region of interest" description="Disordered" evidence="2">
    <location>
        <begin position="136"/>
        <end position="156"/>
    </location>
</feature>
<feature type="compositionally biased region" description="Low complexity" evidence="2">
    <location>
        <begin position="1626"/>
        <end position="1637"/>
    </location>
</feature>
<keyword evidence="1" id="KW-0862">Zinc</keyword>
<feature type="domain" description="C2H2-type" evidence="3">
    <location>
        <begin position="1527"/>
        <end position="1556"/>
    </location>
</feature>